<reference evidence="13 14" key="1">
    <citation type="journal article" date="2018" name="Microbiome">
        <title>Fine metagenomic profile of the Mediterranean stratified and mixed water columns revealed by assembly and recruitment.</title>
        <authorList>
            <person name="Haro-Moreno J.M."/>
            <person name="Lopez-Perez M."/>
            <person name="De La Torre J.R."/>
            <person name="Picazo A."/>
            <person name="Camacho A."/>
            <person name="Rodriguez-Valera F."/>
        </authorList>
    </citation>
    <scope>NUCLEOTIDE SEQUENCE [LARGE SCALE GENOMIC DNA]</scope>
    <source>
        <strain evidence="13">MED-G55</strain>
    </source>
</reference>
<feature type="active site" description="Proton donor" evidence="12">
    <location>
        <position position="292"/>
    </location>
</feature>
<keyword evidence="9 12" id="KW-0862">Zinc</keyword>
<dbReference type="Gene3D" id="3.30.1700.10">
    <property type="entry name" value="lpxc deacetylase, domain 2"/>
    <property type="match status" value="1"/>
</dbReference>
<dbReference type="GO" id="GO:0009245">
    <property type="term" value="P:lipid A biosynthetic process"/>
    <property type="evidence" value="ECO:0007669"/>
    <property type="project" value="UniProtKB-UniRule"/>
</dbReference>
<sequence length="326" mass="35260">MAPPPVSVAQIHEQFDAVPFARLAPAEGRYQTTLLSTVSCAGTGLHSGADVKIIIRPAPANTGVIFVRTDVENPEESVIPALFGQVCQVTFCTTIGNQFGHTVGTIEHLMAALAGMGVDNAIIEIDGAEVPVLDGSSCEFVKLIENVGLQDLPELRRMLRITKPVRVEDGDKFCELLPDDESVYEAQIDFDNPVIGIQKSEFILSGDNFRDQICNARTFGMLKDVQAMHAAGLALGGSLDNAVVIDGDRVLNDEGLRFSDEFIRHKILDAVGDLYLAGVRILGRYNAYKSGHALHYKLLSSLFSNDDAFEIITPEDCATVKVVAAE</sequence>
<evidence type="ECO:0000256" key="7">
    <source>
        <dbReference type="ARBA" id="ARBA00022723"/>
    </source>
</evidence>
<evidence type="ECO:0000256" key="8">
    <source>
        <dbReference type="ARBA" id="ARBA00022801"/>
    </source>
</evidence>
<evidence type="ECO:0000256" key="1">
    <source>
        <dbReference type="ARBA" id="ARBA00001947"/>
    </source>
</evidence>
<evidence type="ECO:0000313" key="13">
    <source>
        <dbReference type="EMBL" id="RCL77947.1"/>
    </source>
</evidence>
<dbReference type="Gene3D" id="3.30.230.20">
    <property type="entry name" value="lpxc deacetylase, domain 1"/>
    <property type="match status" value="1"/>
</dbReference>
<dbReference type="SUPFAM" id="SSF54211">
    <property type="entry name" value="Ribosomal protein S5 domain 2-like"/>
    <property type="match status" value="2"/>
</dbReference>
<dbReference type="EMBL" id="QOQF01000004">
    <property type="protein sequence ID" value="RCL77947.1"/>
    <property type="molecule type" value="Genomic_DNA"/>
</dbReference>
<feature type="binding site" evidence="12">
    <location>
        <position position="108"/>
    </location>
    <ligand>
        <name>Zn(2+)</name>
        <dbReference type="ChEBI" id="CHEBI:29105"/>
    </ligand>
</feature>
<keyword evidence="10 12" id="KW-0443">Lipid metabolism</keyword>
<evidence type="ECO:0000256" key="6">
    <source>
        <dbReference type="ARBA" id="ARBA00022556"/>
    </source>
</evidence>
<dbReference type="Proteomes" id="UP000252132">
    <property type="component" value="Unassembled WGS sequence"/>
</dbReference>
<feature type="binding site" evidence="12">
    <location>
        <position position="269"/>
    </location>
    <ligand>
        <name>Zn(2+)</name>
        <dbReference type="ChEBI" id="CHEBI:29105"/>
    </ligand>
</feature>
<dbReference type="InterPro" id="IPR011334">
    <property type="entry name" value="UDP-acyl_GlcNac_deAcase_C"/>
</dbReference>
<keyword evidence="5 12" id="KW-0444">Lipid biosynthesis</keyword>
<evidence type="ECO:0000256" key="3">
    <source>
        <dbReference type="ARBA" id="ARBA00005002"/>
    </source>
</evidence>
<dbReference type="InterPro" id="IPR015870">
    <property type="entry name" value="UDP-acyl_N-AcGlcN_deAcase_N"/>
</dbReference>
<keyword evidence="6 12" id="KW-0441">Lipid A biosynthesis</keyword>
<accession>A0A368E1H4</accession>
<dbReference type="AlphaFoldDB" id="A0A368E1H4"/>
<comment type="caution">
    <text evidence="13">The sequence shown here is derived from an EMBL/GenBank/DDBJ whole genome shotgun (WGS) entry which is preliminary data.</text>
</comment>
<evidence type="ECO:0000256" key="10">
    <source>
        <dbReference type="ARBA" id="ARBA00023098"/>
    </source>
</evidence>
<dbReference type="PANTHER" id="PTHR33694">
    <property type="entry name" value="UDP-3-O-ACYL-N-ACETYLGLUCOSAMINE DEACETYLASE 1, MITOCHONDRIAL-RELATED"/>
    <property type="match status" value="1"/>
</dbReference>
<keyword evidence="8 12" id="KW-0378">Hydrolase</keyword>
<protein>
    <recommendedName>
        <fullName evidence="4 12">UDP-3-O-acyl-N-acetylglucosamine deacetylase</fullName>
        <shortName evidence="12">UDP-3-O-acyl-GlcNAc deacetylase</shortName>
        <ecNumber evidence="4 12">3.5.1.108</ecNumber>
    </recommendedName>
    <alternativeName>
        <fullName evidence="12">UDP-3-O-[R-3-hydroxymyristoyl]-N-acetylglucosamine deacetylase</fullName>
    </alternativeName>
</protein>
<dbReference type="InterPro" id="IPR020568">
    <property type="entry name" value="Ribosomal_Su5_D2-typ_SF"/>
</dbReference>
<feature type="binding site" evidence="12">
    <location>
        <position position="265"/>
    </location>
    <ligand>
        <name>Zn(2+)</name>
        <dbReference type="ChEBI" id="CHEBI:29105"/>
    </ligand>
</feature>
<comment type="catalytic activity">
    <reaction evidence="11 12">
        <text>a UDP-3-O-[(3R)-3-hydroxyacyl]-N-acetyl-alpha-D-glucosamine + H2O = a UDP-3-O-[(3R)-3-hydroxyacyl]-alpha-D-glucosamine + acetate</text>
        <dbReference type="Rhea" id="RHEA:67816"/>
        <dbReference type="ChEBI" id="CHEBI:15377"/>
        <dbReference type="ChEBI" id="CHEBI:30089"/>
        <dbReference type="ChEBI" id="CHEBI:137740"/>
        <dbReference type="ChEBI" id="CHEBI:173225"/>
        <dbReference type="EC" id="3.5.1.108"/>
    </reaction>
</comment>
<evidence type="ECO:0000313" key="14">
    <source>
        <dbReference type="Proteomes" id="UP000252132"/>
    </source>
</evidence>
<name>A0A368E1H4_9PROT</name>
<dbReference type="GO" id="GO:0103117">
    <property type="term" value="F:UDP-3-O-acyl-N-acetylglucosamine deacetylase activity"/>
    <property type="evidence" value="ECO:0007669"/>
    <property type="project" value="UniProtKB-UniRule"/>
</dbReference>
<evidence type="ECO:0000256" key="4">
    <source>
        <dbReference type="ARBA" id="ARBA00012745"/>
    </source>
</evidence>
<evidence type="ECO:0000256" key="11">
    <source>
        <dbReference type="ARBA" id="ARBA00024535"/>
    </source>
</evidence>
<comment type="pathway">
    <text evidence="3 12">Glycolipid biosynthesis; lipid IV(A) biosynthesis; lipid IV(A) from (3R)-3-hydroxytetradecanoyl-[acyl-carrier-protein] and UDP-N-acetyl-alpha-D-glucosamine: step 2/6.</text>
</comment>
<dbReference type="EC" id="3.5.1.108" evidence="4 12"/>
<dbReference type="PANTHER" id="PTHR33694:SF1">
    <property type="entry name" value="UDP-3-O-ACYL-N-ACETYLGLUCOSAMINE DEACETYLASE 1, MITOCHONDRIAL-RELATED"/>
    <property type="match status" value="1"/>
</dbReference>
<evidence type="ECO:0000256" key="2">
    <source>
        <dbReference type="ARBA" id="ARBA00002923"/>
    </source>
</evidence>
<evidence type="ECO:0000256" key="12">
    <source>
        <dbReference type="HAMAP-Rule" id="MF_00388"/>
    </source>
</evidence>
<comment type="similarity">
    <text evidence="12">Belongs to the LpxC family.</text>
</comment>
<evidence type="ECO:0000256" key="5">
    <source>
        <dbReference type="ARBA" id="ARBA00022516"/>
    </source>
</evidence>
<comment type="function">
    <text evidence="2 12">Catalyzes the hydrolysis of UDP-3-O-myristoyl-N-acetylglucosamine to form UDP-3-O-myristoylglucosamine and acetate, the committed step in lipid A biosynthesis.</text>
</comment>
<dbReference type="GO" id="GO:0046872">
    <property type="term" value="F:metal ion binding"/>
    <property type="evidence" value="ECO:0007669"/>
    <property type="project" value="UniProtKB-KW"/>
</dbReference>
<proteinExistence type="inferred from homology"/>
<dbReference type="UniPathway" id="UPA00359">
    <property type="reaction ID" value="UER00478"/>
</dbReference>
<dbReference type="Pfam" id="PF03331">
    <property type="entry name" value="LpxC"/>
    <property type="match status" value="1"/>
</dbReference>
<comment type="cofactor">
    <cofactor evidence="1 12">
        <name>Zn(2+)</name>
        <dbReference type="ChEBI" id="CHEBI:29105"/>
    </cofactor>
</comment>
<dbReference type="GO" id="GO:0016020">
    <property type="term" value="C:membrane"/>
    <property type="evidence" value="ECO:0007669"/>
    <property type="project" value="GOC"/>
</dbReference>
<gene>
    <name evidence="12" type="primary">lpxC</name>
    <name evidence="13" type="ORF">DBW69_02075</name>
</gene>
<dbReference type="InterPro" id="IPR004463">
    <property type="entry name" value="UDP-acyl_GlcNac_deAcase"/>
</dbReference>
<evidence type="ECO:0000256" key="9">
    <source>
        <dbReference type="ARBA" id="ARBA00022833"/>
    </source>
</evidence>
<dbReference type="NCBIfam" id="TIGR00325">
    <property type="entry name" value="lpxC"/>
    <property type="match status" value="1"/>
</dbReference>
<organism evidence="13 14">
    <name type="scientific">PS1 clade bacterium</name>
    <dbReference type="NCBI Taxonomy" id="2175152"/>
    <lineage>
        <taxon>Bacteria</taxon>
        <taxon>Pseudomonadati</taxon>
        <taxon>Pseudomonadota</taxon>
        <taxon>Alphaproteobacteria</taxon>
        <taxon>PS1 clade</taxon>
    </lineage>
</organism>
<keyword evidence="7 12" id="KW-0479">Metal-binding</keyword>
<dbReference type="HAMAP" id="MF_00388">
    <property type="entry name" value="LpxC"/>
    <property type="match status" value="1"/>
</dbReference>